<proteinExistence type="predicted"/>
<evidence type="ECO:0000313" key="2">
    <source>
        <dbReference type="Proteomes" id="UP000266005"/>
    </source>
</evidence>
<name>A0A399SJI1_9BACT</name>
<protein>
    <submittedName>
        <fullName evidence="1">Uncharacterized protein</fullName>
    </submittedName>
</protein>
<keyword evidence="2" id="KW-1185">Reference proteome</keyword>
<dbReference type="EMBL" id="QWGE01000001">
    <property type="protein sequence ID" value="RIJ42643.1"/>
    <property type="molecule type" value="Genomic_DNA"/>
</dbReference>
<organism evidence="1 2">
    <name type="scientific">Pontibacter oryzae</name>
    <dbReference type="NCBI Taxonomy" id="2304593"/>
    <lineage>
        <taxon>Bacteria</taxon>
        <taxon>Pseudomonadati</taxon>
        <taxon>Bacteroidota</taxon>
        <taxon>Cytophagia</taxon>
        <taxon>Cytophagales</taxon>
        <taxon>Hymenobacteraceae</taxon>
        <taxon>Pontibacter</taxon>
    </lineage>
</organism>
<dbReference type="Proteomes" id="UP000266005">
    <property type="component" value="Unassembled WGS sequence"/>
</dbReference>
<accession>A0A399SJI1</accession>
<comment type="caution">
    <text evidence="1">The sequence shown here is derived from an EMBL/GenBank/DDBJ whole genome shotgun (WGS) entry which is preliminary data.</text>
</comment>
<sequence>MLTLIVPLQQPYAYKKHKKSDIILAIYPATIRSINFASGLGYQAVLRAPKPCLQVRPLATSITLPLAARFLRVYFSFPKPNLI</sequence>
<evidence type="ECO:0000313" key="1">
    <source>
        <dbReference type="EMBL" id="RIJ42643.1"/>
    </source>
</evidence>
<dbReference type="AlphaFoldDB" id="A0A399SJI1"/>
<gene>
    <name evidence="1" type="ORF">D1627_01960</name>
</gene>
<reference evidence="2" key="1">
    <citation type="submission" date="2018-08" db="EMBL/GenBank/DDBJ databases">
        <title>Mucilaginibacter sp. MYSH2.</title>
        <authorList>
            <person name="Seo T."/>
        </authorList>
    </citation>
    <scope>NUCLEOTIDE SEQUENCE [LARGE SCALE GENOMIC DNA]</scope>
    <source>
        <strain evidence="2">KIRAN</strain>
    </source>
</reference>